<evidence type="ECO:0000313" key="1">
    <source>
        <dbReference type="EMBL" id="GFH47551.1"/>
    </source>
</evidence>
<dbReference type="AlphaFoldDB" id="A0AAD3H262"/>
<dbReference type="EMBL" id="BLLK01000023">
    <property type="protein sequence ID" value="GFH47551.1"/>
    <property type="molecule type" value="Genomic_DNA"/>
</dbReference>
<sequence>MNPLSLLYPTTKGDYIIFAAEIKDRHIKFYDHDHHNGECIPNHHTEEYVADGVISRRRDRKMKAWTPPLMIFLATRALAYFEIALTAALKVFGKELGLLLLQDKSRYPIVSNAVLLTHVKRRYGIDRAWNVVQRAFEAIPNYNVLLQFNKKKNTFPFMLAAKSFVLCCDDGDIKLTLLYHLLRKDFSWLESASPSA</sequence>
<protein>
    <submittedName>
        <fullName evidence="1">Uncharacterized protein</fullName>
    </submittedName>
</protein>
<gene>
    <name evidence="1" type="ORF">CTEN210_04026</name>
</gene>
<comment type="caution">
    <text evidence="1">The sequence shown here is derived from an EMBL/GenBank/DDBJ whole genome shotgun (WGS) entry which is preliminary data.</text>
</comment>
<evidence type="ECO:0000313" key="2">
    <source>
        <dbReference type="Proteomes" id="UP001054902"/>
    </source>
</evidence>
<reference evidence="1 2" key="1">
    <citation type="journal article" date="2021" name="Sci. Rep.">
        <title>The genome of the diatom Chaetoceros tenuissimus carries an ancient integrated fragment of an extant virus.</title>
        <authorList>
            <person name="Hongo Y."/>
            <person name="Kimura K."/>
            <person name="Takaki Y."/>
            <person name="Yoshida Y."/>
            <person name="Baba S."/>
            <person name="Kobayashi G."/>
            <person name="Nagasaki K."/>
            <person name="Hano T."/>
            <person name="Tomaru Y."/>
        </authorList>
    </citation>
    <scope>NUCLEOTIDE SEQUENCE [LARGE SCALE GENOMIC DNA]</scope>
    <source>
        <strain evidence="1 2">NIES-3715</strain>
    </source>
</reference>
<proteinExistence type="predicted"/>
<accession>A0AAD3H262</accession>
<keyword evidence="2" id="KW-1185">Reference proteome</keyword>
<organism evidence="1 2">
    <name type="scientific">Chaetoceros tenuissimus</name>
    <dbReference type="NCBI Taxonomy" id="426638"/>
    <lineage>
        <taxon>Eukaryota</taxon>
        <taxon>Sar</taxon>
        <taxon>Stramenopiles</taxon>
        <taxon>Ochrophyta</taxon>
        <taxon>Bacillariophyta</taxon>
        <taxon>Coscinodiscophyceae</taxon>
        <taxon>Chaetocerotophycidae</taxon>
        <taxon>Chaetocerotales</taxon>
        <taxon>Chaetocerotaceae</taxon>
        <taxon>Chaetoceros</taxon>
    </lineage>
</organism>
<dbReference type="Proteomes" id="UP001054902">
    <property type="component" value="Unassembled WGS sequence"/>
</dbReference>
<name>A0AAD3H262_9STRA</name>